<comment type="subcellular location">
    <subcellularLocation>
        <location evidence="6">Cytoplasm</location>
    </subcellularLocation>
    <text evidence="6">May associate with membranes.</text>
</comment>
<feature type="binding site" evidence="7">
    <location>
        <begin position="315"/>
        <end position="318"/>
    </location>
    <ligand>
        <name>GTP</name>
        <dbReference type="ChEBI" id="CHEBI:37565"/>
    </ligand>
</feature>
<dbReference type="InterPro" id="IPR032305">
    <property type="entry name" value="GTP-bd_M"/>
</dbReference>
<keyword evidence="12" id="KW-1185">Reference proteome</keyword>
<dbReference type="GO" id="GO:0046872">
    <property type="term" value="F:metal ion binding"/>
    <property type="evidence" value="ECO:0007669"/>
    <property type="project" value="UniProtKB-KW"/>
</dbReference>
<keyword evidence="4 8" id="KW-0460">Magnesium</keyword>
<evidence type="ECO:0000313" key="12">
    <source>
        <dbReference type="Proteomes" id="UP001225378"/>
    </source>
</evidence>
<keyword evidence="11" id="KW-0378">Hydrolase</keyword>
<dbReference type="GO" id="GO:0003924">
    <property type="term" value="F:GTPase activity"/>
    <property type="evidence" value="ECO:0007669"/>
    <property type="project" value="UniProtKB-UniRule"/>
</dbReference>
<dbReference type="PIRSF" id="PIRSF006809">
    <property type="entry name" value="GTP-binding_hflX_prd"/>
    <property type="match status" value="1"/>
</dbReference>
<comment type="subunit">
    <text evidence="6">Monomer. Associates with the 50S ribosomal subunit.</text>
</comment>
<keyword evidence="3 6" id="KW-0547">Nucleotide-binding</keyword>
<dbReference type="InterPro" id="IPR027417">
    <property type="entry name" value="P-loop_NTPase"/>
</dbReference>
<dbReference type="NCBIfam" id="TIGR03156">
    <property type="entry name" value="GTP_HflX"/>
    <property type="match status" value="1"/>
</dbReference>
<dbReference type="RefSeq" id="WP_305907288.1">
    <property type="nucleotide sequence ID" value="NZ_CP157743.1"/>
</dbReference>
<dbReference type="InterPro" id="IPR042108">
    <property type="entry name" value="GTPase_HflX_N_sf"/>
</dbReference>
<dbReference type="Gene3D" id="3.40.50.300">
    <property type="entry name" value="P-loop containing nucleotide triphosphate hydrolases"/>
    <property type="match status" value="1"/>
</dbReference>
<feature type="coiled-coil region" evidence="9">
    <location>
        <begin position="162"/>
        <end position="189"/>
    </location>
</feature>
<dbReference type="GO" id="GO:0005737">
    <property type="term" value="C:cytoplasm"/>
    <property type="evidence" value="ECO:0007669"/>
    <property type="project" value="UniProtKB-SubCell"/>
</dbReference>
<proteinExistence type="inferred from homology"/>
<feature type="binding site" evidence="7">
    <location>
        <begin position="341"/>
        <end position="343"/>
    </location>
    <ligand>
        <name>GTP</name>
        <dbReference type="ChEBI" id="CHEBI:37565"/>
    </ligand>
</feature>
<dbReference type="FunFam" id="3.40.50.300:FF:000173">
    <property type="entry name" value="GTPase HflX"/>
    <property type="match status" value="1"/>
</dbReference>
<dbReference type="Pfam" id="PF01926">
    <property type="entry name" value="MMR_HSR1"/>
    <property type="match status" value="1"/>
</dbReference>
<gene>
    <name evidence="6 11" type="primary">hflX</name>
    <name evidence="11" type="ORF">Q9L42_016685</name>
</gene>
<dbReference type="PRINTS" id="PR00326">
    <property type="entry name" value="GTP1OBG"/>
</dbReference>
<dbReference type="InterPro" id="IPR016496">
    <property type="entry name" value="GTPase_HflX"/>
</dbReference>
<evidence type="ECO:0000256" key="9">
    <source>
        <dbReference type="SAM" id="Coils"/>
    </source>
</evidence>
<evidence type="ECO:0000256" key="3">
    <source>
        <dbReference type="ARBA" id="ARBA00022741"/>
    </source>
</evidence>
<evidence type="ECO:0000256" key="1">
    <source>
        <dbReference type="ARBA" id="ARBA00022490"/>
    </source>
</evidence>
<feature type="domain" description="Hflx-type G" evidence="10">
    <location>
        <begin position="196"/>
        <end position="363"/>
    </location>
</feature>
<feature type="binding site" evidence="7">
    <location>
        <begin position="202"/>
        <end position="209"/>
    </location>
    <ligand>
        <name>GTP</name>
        <dbReference type="ChEBI" id="CHEBI:37565"/>
    </ligand>
</feature>
<dbReference type="NCBIfam" id="NF008280">
    <property type="entry name" value="PRK11058.1"/>
    <property type="match status" value="1"/>
</dbReference>
<organism evidence="11 12">
    <name type="scientific">Methylomarinum roseum</name>
    <dbReference type="NCBI Taxonomy" id="3067653"/>
    <lineage>
        <taxon>Bacteria</taxon>
        <taxon>Pseudomonadati</taxon>
        <taxon>Pseudomonadota</taxon>
        <taxon>Gammaproteobacteria</taxon>
        <taxon>Methylococcales</taxon>
        <taxon>Methylococcaceae</taxon>
        <taxon>Methylomarinum</taxon>
    </lineage>
</organism>
<dbReference type="SUPFAM" id="SSF52540">
    <property type="entry name" value="P-loop containing nucleoside triphosphate hydrolases"/>
    <property type="match status" value="1"/>
</dbReference>
<dbReference type="GO" id="GO:0043022">
    <property type="term" value="F:ribosome binding"/>
    <property type="evidence" value="ECO:0007669"/>
    <property type="project" value="TreeGrafter"/>
</dbReference>
<dbReference type="InterPro" id="IPR030394">
    <property type="entry name" value="G_HFLX_dom"/>
</dbReference>
<dbReference type="HAMAP" id="MF_00900">
    <property type="entry name" value="GTPase_HflX"/>
    <property type="match status" value="1"/>
</dbReference>
<evidence type="ECO:0000256" key="8">
    <source>
        <dbReference type="PIRSR" id="PIRSR006809-2"/>
    </source>
</evidence>
<reference evidence="11 12" key="1">
    <citation type="journal article" date="2024" name="Microbiology">
        <title>Methylomarinum rosea sp. nov., a novel halophilic methanotrophic bacterium from the hypersaline Lake Elton.</title>
        <authorList>
            <person name="Suleimanov R.Z."/>
            <person name="Oshkin I.Y."/>
            <person name="Danilova O.V."/>
            <person name="Suzina N.E."/>
            <person name="Dedysh S.N."/>
        </authorList>
    </citation>
    <scope>NUCLEOTIDE SEQUENCE [LARGE SCALE GENOMIC DNA]</scope>
    <source>
        <strain evidence="11 12">Ch1-1</strain>
    </source>
</reference>
<evidence type="ECO:0000256" key="2">
    <source>
        <dbReference type="ARBA" id="ARBA00022723"/>
    </source>
</evidence>
<sequence>MFERPDAGERAILVHLNLHAGQEDLYELKELAKSAGAEPVYVLSGSRYRPDPKYFIGSGKVEELKAEIESQQADIVLVNHPLSPSQERNLEQALDVRVVDRNGLILDIFAQRAKTFEGKLQVELAQLKHLSTRLVRGWTHLERQKGGIGLRGPGETQLETDRRLLGMRIKQIQRRLEKVEKQRHQGRSKRKKAEIPSVSLVGYTNAGKSTLFNTLTQADIYAADQLFATLDPTLRHYTASSGNELVLVDTVGFIRHLPHELVAAFKSTLQEASEADLLLHVVDANAEDRDETIFQVNQVLEDIGADEIPQLQVFNKIDLLDGVEPHIDYDDNAKPVRVWMSAQTGAGCELLDRALGQIFADSRVKRRCYLMPEQAAIRAKLFNFARIINEKVNEHGGWELAVEIDKKHLGLLKDVRIEKIG</sequence>
<dbReference type="KEGG" id="mech:Q9L42_016685"/>
<feature type="binding site" evidence="7">
    <location>
        <begin position="227"/>
        <end position="231"/>
    </location>
    <ligand>
        <name>GTP</name>
        <dbReference type="ChEBI" id="CHEBI:37565"/>
    </ligand>
</feature>
<comment type="cofactor">
    <cofactor evidence="8">
        <name>Mg(2+)</name>
        <dbReference type="ChEBI" id="CHEBI:18420"/>
    </cofactor>
</comment>
<evidence type="ECO:0000256" key="7">
    <source>
        <dbReference type="PIRSR" id="PIRSR006809-1"/>
    </source>
</evidence>
<keyword evidence="2 8" id="KW-0479">Metal-binding</keyword>
<evidence type="ECO:0000313" key="11">
    <source>
        <dbReference type="EMBL" id="XBS19974.1"/>
    </source>
</evidence>
<keyword evidence="5 6" id="KW-0342">GTP-binding</keyword>
<dbReference type="CDD" id="cd01878">
    <property type="entry name" value="HflX"/>
    <property type="match status" value="1"/>
</dbReference>
<dbReference type="InterPro" id="IPR025121">
    <property type="entry name" value="GTPase_HflX_N"/>
</dbReference>
<dbReference type="PROSITE" id="PS51705">
    <property type="entry name" value="G_HFLX"/>
    <property type="match status" value="1"/>
</dbReference>
<feature type="binding site" evidence="7">
    <location>
        <begin position="249"/>
        <end position="252"/>
    </location>
    <ligand>
        <name>GTP</name>
        <dbReference type="ChEBI" id="CHEBI:37565"/>
    </ligand>
</feature>
<keyword evidence="9" id="KW-0175">Coiled coil</keyword>
<dbReference type="PANTHER" id="PTHR10229">
    <property type="entry name" value="GTP-BINDING PROTEIN HFLX"/>
    <property type="match status" value="1"/>
</dbReference>
<dbReference type="Gene3D" id="3.40.50.11060">
    <property type="entry name" value="GTPase HflX, N-terminal domain"/>
    <property type="match status" value="1"/>
</dbReference>
<dbReference type="GO" id="GO:0005525">
    <property type="term" value="F:GTP binding"/>
    <property type="evidence" value="ECO:0007669"/>
    <property type="project" value="UniProtKB-UniRule"/>
</dbReference>
<dbReference type="Proteomes" id="UP001225378">
    <property type="component" value="Chromosome"/>
</dbReference>
<evidence type="ECO:0000256" key="4">
    <source>
        <dbReference type="ARBA" id="ARBA00022842"/>
    </source>
</evidence>
<evidence type="ECO:0000256" key="5">
    <source>
        <dbReference type="ARBA" id="ARBA00023134"/>
    </source>
</evidence>
<protein>
    <recommendedName>
        <fullName evidence="6">GTPase HflX</fullName>
    </recommendedName>
    <alternativeName>
        <fullName evidence="6">GTP-binding protein HflX</fullName>
    </alternativeName>
</protein>
<dbReference type="AlphaFoldDB" id="A0AAU7NSP4"/>
<dbReference type="PANTHER" id="PTHR10229:SF0">
    <property type="entry name" value="GTP-BINDING PROTEIN 6-RELATED"/>
    <property type="match status" value="1"/>
</dbReference>
<dbReference type="InterPro" id="IPR006073">
    <property type="entry name" value="GTP-bd"/>
</dbReference>
<dbReference type="EMBL" id="CP157743">
    <property type="protein sequence ID" value="XBS19974.1"/>
    <property type="molecule type" value="Genomic_DNA"/>
</dbReference>
<dbReference type="FunFam" id="3.40.50.11060:FF:000001">
    <property type="entry name" value="GTPase HflX"/>
    <property type="match status" value="1"/>
</dbReference>
<evidence type="ECO:0000259" key="10">
    <source>
        <dbReference type="PROSITE" id="PS51705"/>
    </source>
</evidence>
<dbReference type="Gene3D" id="6.10.250.2860">
    <property type="match status" value="1"/>
</dbReference>
<keyword evidence="1 6" id="KW-0963">Cytoplasm</keyword>
<comment type="function">
    <text evidence="6">GTPase that associates with the 50S ribosomal subunit and may have a role during protein synthesis or ribosome biogenesis.</text>
</comment>
<feature type="binding site" evidence="8">
    <location>
        <position position="229"/>
    </location>
    <ligand>
        <name>Mg(2+)</name>
        <dbReference type="ChEBI" id="CHEBI:18420"/>
    </ligand>
</feature>
<feature type="binding site" evidence="8">
    <location>
        <position position="209"/>
    </location>
    <ligand>
        <name>Mg(2+)</name>
        <dbReference type="ChEBI" id="CHEBI:18420"/>
    </ligand>
</feature>
<dbReference type="Pfam" id="PF13167">
    <property type="entry name" value="GTP-bdg_N"/>
    <property type="match status" value="1"/>
</dbReference>
<comment type="similarity">
    <text evidence="6">Belongs to the TRAFAC class OBG-HflX-like GTPase superfamily. HflX GTPase family.</text>
</comment>
<dbReference type="Pfam" id="PF16360">
    <property type="entry name" value="GTP-bdg_M"/>
    <property type="match status" value="1"/>
</dbReference>
<accession>A0AAU7NSP4</accession>
<evidence type="ECO:0000256" key="6">
    <source>
        <dbReference type="HAMAP-Rule" id="MF_00900"/>
    </source>
</evidence>
<name>A0AAU7NSP4_9GAMM</name>